<dbReference type="RefSeq" id="WP_155336966.1">
    <property type="nucleotide sequence ID" value="NZ_BAAABN010000098.1"/>
</dbReference>
<dbReference type="InterPro" id="IPR036188">
    <property type="entry name" value="FAD/NAD-bd_sf"/>
</dbReference>
<evidence type="ECO:0000313" key="1">
    <source>
        <dbReference type="EMBL" id="GES00633.1"/>
    </source>
</evidence>
<keyword evidence="2" id="KW-1185">Reference proteome</keyword>
<organism evidence="1 2">
    <name type="scientific">Acrocarpospora corrugata</name>
    <dbReference type="NCBI Taxonomy" id="35763"/>
    <lineage>
        <taxon>Bacteria</taxon>
        <taxon>Bacillati</taxon>
        <taxon>Actinomycetota</taxon>
        <taxon>Actinomycetes</taxon>
        <taxon>Streptosporangiales</taxon>
        <taxon>Streptosporangiaceae</taxon>
        <taxon>Acrocarpospora</taxon>
    </lineage>
</organism>
<evidence type="ECO:0000313" key="2">
    <source>
        <dbReference type="Proteomes" id="UP000334990"/>
    </source>
</evidence>
<comment type="caution">
    <text evidence="1">The sequence shown here is derived from an EMBL/GenBank/DDBJ whole genome shotgun (WGS) entry which is preliminary data.</text>
</comment>
<dbReference type="PANTHER" id="PTHR42685">
    <property type="entry name" value="GERANYLGERANYL DIPHOSPHATE REDUCTASE"/>
    <property type="match status" value="1"/>
</dbReference>
<proteinExistence type="predicted"/>
<dbReference type="OrthoDB" id="113955at2"/>
<sequence length="338" mass="35284">MIDLIVAGGGPAGLATAIRARLAGLTAVVVEPRTGPIDKACGEGLMPTGAEALAALGVTVAGHPLRGIRYLDGRHDVAAGFPGGRSGLGVRRTTLHAALAARAAGLGVEVVTGRIEELRQFPGHVAAAGLTGRWLVAADGLHSPVRTMTGLSRPFSGVRRYGLRRHYAIKPWTDFVEVHWAPEGEAYVTPVGPDLVGVAVLSSLRRPYHEHLAEFPALAARLDGCDSTQVRGAGPLRQRATARVAGRVLLVGDAAGYVDAITGEGLSLALRSADALVGCLTEGRQDAYERRWRRLSVKHRALTAALLAARTARPTAQLIVPAAHALPGVFRAAVAMLA</sequence>
<dbReference type="Gene3D" id="3.50.50.60">
    <property type="entry name" value="FAD/NAD(P)-binding domain"/>
    <property type="match status" value="1"/>
</dbReference>
<dbReference type="PRINTS" id="PR00420">
    <property type="entry name" value="RNGMNOXGNASE"/>
</dbReference>
<dbReference type="EMBL" id="BLAD01000046">
    <property type="protein sequence ID" value="GES00633.1"/>
    <property type="molecule type" value="Genomic_DNA"/>
</dbReference>
<dbReference type="InterPro" id="IPR050407">
    <property type="entry name" value="Geranylgeranyl_reductase"/>
</dbReference>
<reference evidence="1 2" key="1">
    <citation type="submission" date="2019-10" db="EMBL/GenBank/DDBJ databases">
        <title>Whole genome shotgun sequence of Acrocarpospora corrugata NBRC 13972.</title>
        <authorList>
            <person name="Ichikawa N."/>
            <person name="Kimura A."/>
            <person name="Kitahashi Y."/>
            <person name="Komaki H."/>
            <person name="Oguchi A."/>
        </authorList>
    </citation>
    <scope>NUCLEOTIDE SEQUENCE [LARGE SCALE GENOMIC DNA]</scope>
    <source>
        <strain evidence="1 2">NBRC 13972</strain>
    </source>
</reference>
<dbReference type="AlphaFoldDB" id="A0A5M3VZW7"/>
<dbReference type="SUPFAM" id="SSF51905">
    <property type="entry name" value="FAD/NAD(P)-binding domain"/>
    <property type="match status" value="1"/>
</dbReference>
<protein>
    <submittedName>
        <fullName evidence="1">Oxidoreductase</fullName>
    </submittedName>
</protein>
<name>A0A5M3VZW7_9ACTN</name>
<dbReference type="Proteomes" id="UP000334990">
    <property type="component" value="Unassembled WGS sequence"/>
</dbReference>
<gene>
    <name evidence="1" type="ORF">Acor_26970</name>
</gene>
<accession>A0A5M3VZW7</accession>
<dbReference type="PANTHER" id="PTHR42685:SF19">
    <property type="entry name" value="POSSIBLE OXIDOREDUCTASE"/>
    <property type="match status" value="1"/>
</dbReference>